<evidence type="ECO:0000313" key="5">
    <source>
        <dbReference type="Proteomes" id="UP001264335"/>
    </source>
</evidence>
<dbReference type="AlphaFoldDB" id="A0AAW8RWS5"/>
<evidence type="ECO:0000313" key="2">
    <source>
        <dbReference type="EMBL" id="MDT2404407.1"/>
    </source>
</evidence>
<organism evidence="2 4">
    <name type="scientific">Enterococcus avium</name>
    <name type="common">Streptococcus avium</name>
    <dbReference type="NCBI Taxonomy" id="33945"/>
    <lineage>
        <taxon>Bacteria</taxon>
        <taxon>Bacillati</taxon>
        <taxon>Bacillota</taxon>
        <taxon>Bacilli</taxon>
        <taxon>Lactobacillales</taxon>
        <taxon>Enterococcaceae</taxon>
        <taxon>Enterococcus</taxon>
    </lineage>
</organism>
<dbReference type="EMBL" id="JARPWY010000112">
    <property type="protein sequence ID" value="MDT2516862.1"/>
    <property type="molecule type" value="Genomic_DNA"/>
</dbReference>
<keyword evidence="1" id="KW-0812">Transmembrane</keyword>
<proteinExistence type="predicted"/>
<name>A0AAW8RWS5_ENTAV</name>
<gene>
    <name evidence="2" type="ORF">P7D43_18740</name>
    <name evidence="3" type="ORF">P7D79_21815</name>
</gene>
<keyword evidence="1" id="KW-0472">Membrane</keyword>
<keyword evidence="1" id="KW-1133">Transmembrane helix</keyword>
<sequence length="60" mass="7192">MKEKYFVDHMLLYPVIYTLNIFIQLDPKQMLLATLCITLLFHFFFKGFNNLSKKDSSSKR</sequence>
<evidence type="ECO:0000313" key="4">
    <source>
        <dbReference type="Proteomes" id="UP001260773"/>
    </source>
</evidence>
<protein>
    <submittedName>
        <fullName evidence="2">Uncharacterized protein</fullName>
    </submittedName>
</protein>
<feature type="transmembrane region" description="Helical" evidence="1">
    <location>
        <begin position="7"/>
        <end position="25"/>
    </location>
</feature>
<dbReference type="Proteomes" id="UP001260773">
    <property type="component" value="Unassembled WGS sequence"/>
</dbReference>
<dbReference type="Proteomes" id="UP001264335">
    <property type="component" value="Unassembled WGS sequence"/>
</dbReference>
<dbReference type="EMBL" id="JARPWH010000102">
    <property type="protein sequence ID" value="MDT2404407.1"/>
    <property type="molecule type" value="Genomic_DNA"/>
</dbReference>
<accession>A0AAW8RWS5</accession>
<evidence type="ECO:0000313" key="3">
    <source>
        <dbReference type="EMBL" id="MDT2516862.1"/>
    </source>
</evidence>
<reference evidence="2 5" key="1">
    <citation type="submission" date="2023-03" db="EMBL/GenBank/DDBJ databases">
        <authorList>
            <person name="Shen W."/>
            <person name="Cai J."/>
        </authorList>
    </citation>
    <scope>NUCLEOTIDE SEQUENCE</scope>
    <source>
        <strain evidence="2">P33-2</strain>
        <strain evidence="3 5">Y2</strain>
    </source>
</reference>
<evidence type="ECO:0000256" key="1">
    <source>
        <dbReference type="SAM" id="Phobius"/>
    </source>
</evidence>
<comment type="caution">
    <text evidence="2">The sequence shown here is derived from an EMBL/GenBank/DDBJ whole genome shotgun (WGS) entry which is preliminary data.</text>
</comment>
<feature type="transmembrane region" description="Helical" evidence="1">
    <location>
        <begin position="31"/>
        <end position="51"/>
    </location>
</feature>
<dbReference type="RefSeq" id="WP_311865617.1">
    <property type="nucleotide sequence ID" value="NZ_JARPWH010000102.1"/>
</dbReference>